<reference evidence="1" key="1">
    <citation type="journal article" date="2020" name="Fungal Divers.">
        <title>Resolving the Mortierellaceae phylogeny through synthesis of multi-gene phylogenetics and phylogenomics.</title>
        <authorList>
            <person name="Vandepol N."/>
            <person name="Liber J."/>
            <person name="Desiro A."/>
            <person name="Na H."/>
            <person name="Kennedy M."/>
            <person name="Barry K."/>
            <person name="Grigoriev I.V."/>
            <person name="Miller A.N."/>
            <person name="O'Donnell K."/>
            <person name="Stajich J.E."/>
            <person name="Bonito G."/>
        </authorList>
    </citation>
    <scope>NUCLEOTIDE SEQUENCE</scope>
    <source>
        <strain evidence="1">CK1249</strain>
    </source>
</reference>
<protein>
    <submittedName>
        <fullName evidence="1">Uncharacterized protein</fullName>
    </submittedName>
</protein>
<gene>
    <name evidence="1" type="ORF">BGZ70_008803</name>
</gene>
<accession>A0A9P6M0F4</accession>
<organism evidence="1 2">
    <name type="scientific">Mortierella alpina</name>
    <name type="common">Oleaginous fungus</name>
    <name type="synonym">Mortierella renispora</name>
    <dbReference type="NCBI Taxonomy" id="64518"/>
    <lineage>
        <taxon>Eukaryota</taxon>
        <taxon>Fungi</taxon>
        <taxon>Fungi incertae sedis</taxon>
        <taxon>Mucoromycota</taxon>
        <taxon>Mortierellomycotina</taxon>
        <taxon>Mortierellomycetes</taxon>
        <taxon>Mortierellales</taxon>
        <taxon>Mortierellaceae</taxon>
        <taxon>Mortierella</taxon>
    </lineage>
</organism>
<dbReference type="OrthoDB" id="2427108at2759"/>
<sequence>MFMGRQNYTKHTFLTSPNPECGTTYDRALLSPHGEALERLQEITQHMKDRDRHKETRGSLKDFYRAQIPDPIVYKELVDSQETSSKYALTGSICTNGYDLQVLAYSHLTPKPPFHPQVNTTRAKLEDVAEAFAEQEAIDRALAEHDDDYIIVVLDPGLRNTVTAMVVDTRRLRLFKDIAMSEGAQKHCTTRYMRGLEHAKNNVRYDVKYAGEPAATSRSVQEIEAHIKNIQCPLAQEGDQASAWQALAVSHQAHVVLALEV</sequence>
<dbReference type="AlphaFoldDB" id="A0A9P6M0F4"/>
<proteinExistence type="predicted"/>
<dbReference type="Proteomes" id="UP000738359">
    <property type="component" value="Unassembled WGS sequence"/>
</dbReference>
<dbReference type="EMBL" id="JAAAHY010000664">
    <property type="protein sequence ID" value="KAF9959608.1"/>
    <property type="molecule type" value="Genomic_DNA"/>
</dbReference>
<comment type="caution">
    <text evidence="1">The sequence shown here is derived from an EMBL/GenBank/DDBJ whole genome shotgun (WGS) entry which is preliminary data.</text>
</comment>
<name>A0A9P6M0F4_MORAP</name>
<evidence type="ECO:0000313" key="1">
    <source>
        <dbReference type="EMBL" id="KAF9959608.1"/>
    </source>
</evidence>
<keyword evidence="2" id="KW-1185">Reference proteome</keyword>
<evidence type="ECO:0000313" key="2">
    <source>
        <dbReference type="Proteomes" id="UP000738359"/>
    </source>
</evidence>